<dbReference type="InterPro" id="IPR007122">
    <property type="entry name" value="Villin/Gelsolin"/>
</dbReference>
<dbReference type="Pfam" id="PF00626">
    <property type="entry name" value="Gelsolin"/>
    <property type="match status" value="4"/>
</dbReference>
<organism evidence="6 7">
    <name type="scientific">Ascaris lumbricoides</name>
    <name type="common">Giant roundworm</name>
    <dbReference type="NCBI Taxonomy" id="6252"/>
    <lineage>
        <taxon>Eukaryota</taxon>
        <taxon>Metazoa</taxon>
        <taxon>Ecdysozoa</taxon>
        <taxon>Nematoda</taxon>
        <taxon>Chromadorea</taxon>
        <taxon>Rhabditida</taxon>
        <taxon>Spirurina</taxon>
        <taxon>Ascaridomorpha</taxon>
        <taxon>Ascaridoidea</taxon>
        <taxon>Ascarididae</taxon>
        <taxon>Ascaris</taxon>
    </lineage>
</organism>
<evidence type="ECO:0000256" key="4">
    <source>
        <dbReference type="ARBA" id="ARBA00023203"/>
    </source>
</evidence>
<dbReference type="GO" id="GO:0008154">
    <property type="term" value="P:actin polymerization or depolymerization"/>
    <property type="evidence" value="ECO:0007669"/>
    <property type="project" value="TreeGrafter"/>
</dbReference>
<comment type="similarity">
    <text evidence="1">Belongs to the villin/gelsolin family.</text>
</comment>
<dbReference type="AlphaFoldDB" id="A0A9J2PC02"/>
<dbReference type="PRINTS" id="PR00597">
    <property type="entry name" value="GELSOLIN"/>
</dbReference>
<protein>
    <submittedName>
        <fullName evidence="7">Gelsolin-like domain-containing protein</fullName>
    </submittedName>
</protein>
<keyword evidence="6" id="KW-1185">Reference proteome</keyword>
<dbReference type="WBParaSite" id="ALUE_0000688401-mRNA-1">
    <property type="protein sequence ID" value="ALUE_0000688401-mRNA-1"/>
    <property type="gene ID" value="ALUE_0000688401"/>
</dbReference>
<dbReference type="CDD" id="cd11291">
    <property type="entry name" value="gelsolin_S6_like"/>
    <property type="match status" value="1"/>
</dbReference>
<name>A0A9J2PC02_ASCLU</name>
<dbReference type="InterPro" id="IPR007123">
    <property type="entry name" value="Gelsolin-like_dom"/>
</dbReference>
<keyword evidence="3" id="KW-0677">Repeat</keyword>
<dbReference type="CDD" id="cd11292">
    <property type="entry name" value="gelsolin_S3_like"/>
    <property type="match status" value="1"/>
</dbReference>
<dbReference type="PANTHER" id="PTHR11977">
    <property type="entry name" value="VILLIN"/>
    <property type="match status" value="1"/>
</dbReference>
<evidence type="ECO:0000259" key="5">
    <source>
        <dbReference type="Pfam" id="PF00626"/>
    </source>
</evidence>
<feature type="domain" description="Gelsolin-like" evidence="5">
    <location>
        <begin position="269"/>
        <end position="341"/>
    </location>
</feature>
<evidence type="ECO:0000256" key="2">
    <source>
        <dbReference type="ARBA" id="ARBA00022467"/>
    </source>
</evidence>
<reference evidence="7" key="1">
    <citation type="submission" date="2023-03" db="UniProtKB">
        <authorList>
            <consortium name="WormBaseParasite"/>
        </authorList>
    </citation>
    <scope>IDENTIFICATION</scope>
</reference>
<dbReference type="GO" id="GO:0015629">
    <property type="term" value="C:actin cytoskeleton"/>
    <property type="evidence" value="ECO:0007669"/>
    <property type="project" value="TreeGrafter"/>
</dbReference>
<dbReference type="CDD" id="cd11289">
    <property type="entry name" value="gelsolin_S2_like"/>
    <property type="match status" value="1"/>
</dbReference>
<accession>A0A9J2PC02</accession>
<dbReference type="GO" id="GO:0051693">
    <property type="term" value="P:actin filament capping"/>
    <property type="evidence" value="ECO:0007669"/>
    <property type="project" value="UniProtKB-KW"/>
</dbReference>
<keyword evidence="2" id="KW-0117">Actin capping</keyword>
<feature type="domain" description="Gelsolin-like" evidence="5">
    <location>
        <begin position="34"/>
        <end position="104"/>
    </location>
</feature>
<dbReference type="PANTHER" id="PTHR11977:SF123">
    <property type="entry name" value="GELSOLIN"/>
    <property type="match status" value="1"/>
</dbReference>
<feature type="domain" description="Gelsolin-like" evidence="5">
    <location>
        <begin position="146"/>
        <end position="208"/>
    </location>
</feature>
<dbReference type="SMART" id="SM00262">
    <property type="entry name" value="GEL"/>
    <property type="match status" value="4"/>
</dbReference>
<evidence type="ECO:0000313" key="6">
    <source>
        <dbReference type="Proteomes" id="UP000036681"/>
    </source>
</evidence>
<sequence>MHKAVDAEFKNAGKQRGLEIWRVMNFGLTKLPKEQHGSFYVGDSYIVLNTKSAASWDVHFWLGKETTLDEQGTAAYKAVELDDALGGAPVQYREVQEHESPLFMSYFKSGIRYMKGGAESAFRHIPEDNYENWKPCLFHCKGKRNVRCTEVECKRSSLNVGDVFILDCGLDVYVWMPPESGRLERIKGMEQARSIRDIQRNGKARLHCIDTDWNTNEEFWGKLGGIGNLTDLKSAEAGGADDQFWRARVEKIILWRVSDETGKIELSKVSEGNFRRSQLQSKDAFILDAGTGGLFVWIGNSCSRNERINSMKFAREFIKQQGKPEWTGVVRVMDGSEPEIFTQWASAWEGGMTKKKVPSKLFQCSDESGKLQIEEIARFTQQVLQVWIFYFLYPDHWLIKDLDGDDVMILDNFDAVYVWIGAKSNANEKKNAADTARKYLETDSIPRPPSAIIKTVHQGKETTEFKRLFPAWDDNLFKRVTVPEISETMVYGCAERCRFTALSFAL</sequence>
<feature type="domain" description="Gelsolin-like" evidence="5">
    <location>
        <begin position="400"/>
        <end position="465"/>
    </location>
</feature>
<evidence type="ECO:0000256" key="1">
    <source>
        <dbReference type="ARBA" id="ARBA00008418"/>
    </source>
</evidence>
<dbReference type="GO" id="GO:0051015">
    <property type="term" value="F:actin filament binding"/>
    <property type="evidence" value="ECO:0007669"/>
    <property type="project" value="InterPro"/>
</dbReference>
<dbReference type="Gene3D" id="3.40.20.10">
    <property type="entry name" value="Severin"/>
    <property type="match status" value="4"/>
</dbReference>
<proteinExistence type="inferred from homology"/>
<dbReference type="FunFam" id="3.40.20.10:FF:000043">
    <property type="entry name" value="macrophage-capping protein-like isoform X2"/>
    <property type="match status" value="1"/>
</dbReference>
<dbReference type="Proteomes" id="UP000036681">
    <property type="component" value="Unplaced"/>
</dbReference>
<dbReference type="InterPro" id="IPR029006">
    <property type="entry name" value="ADF-H/Gelsolin-like_dom_sf"/>
</dbReference>
<dbReference type="SUPFAM" id="SSF55753">
    <property type="entry name" value="Actin depolymerizing proteins"/>
    <property type="match status" value="4"/>
</dbReference>
<evidence type="ECO:0000313" key="7">
    <source>
        <dbReference type="WBParaSite" id="ALUE_0000688401-mRNA-1"/>
    </source>
</evidence>
<dbReference type="CDD" id="cd11290">
    <property type="entry name" value="gelsolin_S1_like"/>
    <property type="match status" value="1"/>
</dbReference>
<evidence type="ECO:0000256" key="3">
    <source>
        <dbReference type="ARBA" id="ARBA00022737"/>
    </source>
</evidence>
<dbReference type="GO" id="GO:0005737">
    <property type="term" value="C:cytoplasm"/>
    <property type="evidence" value="ECO:0007669"/>
    <property type="project" value="TreeGrafter"/>
</dbReference>
<keyword evidence="4" id="KW-0009">Actin-binding</keyword>